<organism evidence="1 2">
    <name type="scientific">Abyssalbus ytuae</name>
    <dbReference type="NCBI Taxonomy" id="2926907"/>
    <lineage>
        <taxon>Bacteria</taxon>
        <taxon>Pseudomonadati</taxon>
        <taxon>Bacteroidota</taxon>
        <taxon>Flavobacteriia</taxon>
        <taxon>Flavobacteriales</taxon>
        <taxon>Flavobacteriaceae</taxon>
        <taxon>Abyssalbus</taxon>
    </lineage>
</organism>
<keyword evidence="2" id="KW-1185">Reference proteome</keyword>
<reference evidence="1" key="1">
    <citation type="submission" date="2022-03" db="EMBL/GenBank/DDBJ databases">
        <title>Description of Abyssus ytuae gen. nov., sp. nov., a novel member of the family Flavobacteriaceae isolated from the sediment of Mariana Trench.</title>
        <authorList>
            <person name="Zhang J."/>
            <person name="Xu X."/>
        </authorList>
    </citation>
    <scope>NUCLEOTIDE SEQUENCE</scope>
    <source>
        <strain evidence="1">MT3330</strain>
    </source>
</reference>
<gene>
    <name evidence="1" type="ORF">MQE35_08365</name>
</gene>
<proteinExistence type="predicted"/>
<evidence type="ECO:0000313" key="2">
    <source>
        <dbReference type="Proteomes" id="UP000831290"/>
    </source>
</evidence>
<evidence type="ECO:0000313" key="1">
    <source>
        <dbReference type="EMBL" id="UOB19298.1"/>
    </source>
</evidence>
<dbReference type="RefSeq" id="WP_255845914.1">
    <property type="nucleotide sequence ID" value="NZ_CP094358.1"/>
</dbReference>
<accession>A0A9E7D3G8</accession>
<protein>
    <submittedName>
        <fullName evidence="1">DUF5004 domain-containing protein</fullName>
    </submittedName>
</protein>
<dbReference type="AlphaFoldDB" id="A0A9E7D3G8"/>
<dbReference type="InterPro" id="IPR032168">
    <property type="entry name" value="DUF5004"/>
</dbReference>
<dbReference type="EMBL" id="CP094358">
    <property type="protein sequence ID" value="UOB19298.1"/>
    <property type="molecule type" value="Genomic_DNA"/>
</dbReference>
<dbReference type="Proteomes" id="UP000831290">
    <property type="component" value="Chromosome"/>
</dbReference>
<dbReference type="KEGG" id="fbm:MQE35_08365"/>
<sequence>MKTKRLFPAFFLVIILLNSCSSDDNNCQQNFTGALSANEEILVGKWVLTSLVASDEVDLTDDDTDNPSTDIYAQFTDCEKDSYYTFDDERIMRYVTGSSDTSCPNQNNIASSWKLEGSKLEFVTTCVLFESTINILPSNTAFTFSNEVVIRDVDNQEIQTTIVSTYTKETE</sequence>
<name>A0A9E7D3G8_9FLAO</name>
<dbReference type="Pfam" id="PF16395">
    <property type="entry name" value="DUF5004"/>
    <property type="match status" value="1"/>
</dbReference>